<dbReference type="FunFam" id="1.10.1740.10:FF:000002">
    <property type="entry name" value="RNA polymerase sigma factor FliA"/>
    <property type="match status" value="1"/>
</dbReference>
<dbReference type="PRINTS" id="PR00046">
    <property type="entry name" value="SIGMA70FCT"/>
</dbReference>
<name>A0A917JP06_9GAMM</name>
<dbReference type="PANTHER" id="PTHR30385">
    <property type="entry name" value="SIGMA FACTOR F FLAGELLAR"/>
    <property type="match status" value="1"/>
</dbReference>
<evidence type="ECO:0000313" key="9">
    <source>
        <dbReference type="Proteomes" id="UP000630149"/>
    </source>
</evidence>
<dbReference type="NCBIfam" id="NF005413">
    <property type="entry name" value="PRK06986.1"/>
    <property type="match status" value="1"/>
</dbReference>
<dbReference type="InterPro" id="IPR013324">
    <property type="entry name" value="RNA_pol_sigma_r3/r4-like"/>
</dbReference>
<dbReference type="InterPro" id="IPR000943">
    <property type="entry name" value="RNA_pol_sigma70"/>
</dbReference>
<keyword evidence="5 6" id="KW-0804">Transcription</keyword>
<dbReference type="InterPro" id="IPR013325">
    <property type="entry name" value="RNA_pol_sigma_r2"/>
</dbReference>
<sequence length="240" mass="26913">MDDALASDGNRDRMAHDALIKSHAKMVKRIAHHLLGRLPPSVQLDDLLQAGMLGLLEAVRNYDETKGASFETYAGIRIRGHMLDEVRRNDWVPRSVYRNARLISAAVREVENRLGRDAKDHEVAGELGVSLKEYHDMLNDSAGGHLYGFDDLGVTDDSLKDEYRDASNEPHINALNSDRTSQLAQIINGLPKNEKLVLSLYYEQDLNLKEIGEVLGVSESRVSQIHSQATHRIKSRLPEL</sequence>
<proteinExistence type="inferred from homology"/>
<gene>
    <name evidence="6 8" type="primary">fliA</name>
    <name evidence="8" type="ORF">GCM10007966_05000</name>
</gene>
<organism evidence="8 9">
    <name type="scientific">Legionella impletisoli</name>
    <dbReference type="NCBI Taxonomy" id="343510"/>
    <lineage>
        <taxon>Bacteria</taxon>
        <taxon>Pseudomonadati</taxon>
        <taxon>Pseudomonadota</taxon>
        <taxon>Gammaproteobacteria</taxon>
        <taxon>Legionellales</taxon>
        <taxon>Legionellaceae</taxon>
        <taxon>Legionella</taxon>
    </lineage>
</organism>
<dbReference type="Gene3D" id="1.20.140.160">
    <property type="match status" value="1"/>
</dbReference>
<dbReference type="GO" id="GO:0003899">
    <property type="term" value="F:DNA-directed RNA polymerase activity"/>
    <property type="evidence" value="ECO:0007669"/>
    <property type="project" value="InterPro"/>
</dbReference>
<evidence type="ECO:0000256" key="1">
    <source>
        <dbReference type="ARBA" id="ARBA00022490"/>
    </source>
</evidence>
<dbReference type="AlphaFoldDB" id="A0A917JP06"/>
<evidence type="ECO:0000313" key="8">
    <source>
        <dbReference type="EMBL" id="GGI79493.1"/>
    </source>
</evidence>
<comment type="similarity">
    <text evidence="6">Belongs to the sigma-70 factor family. FliA subfamily.</text>
</comment>
<dbReference type="PIRSF" id="PIRSF000770">
    <property type="entry name" value="RNA_pol_sigma-SigE/K"/>
    <property type="match status" value="1"/>
</dbReference>
<comment type="caution">
    <text evidence="6">Lacks conserved residue(s) required for the propagation of feature annotation.</text>
</comment>
<keyword evidence="4 6" id="KW-0238">DNA-binding</keyword>
<feature type="region of interest" description="Sigma-70 factor domain-2" evidence="6">
    <location>
        <begin position="19"/>
        <end position="91"/>
    </location>
</feature>
<dbReference type="NCBIfam" id="TIGR02937">
    <property type="entry name" value="sigma70-ECF"/>
    <property type="match status" value="1"/>
</dbReference>
<dbReference type="InterPro" id="IPR014284">
    <property type="entry name" value="RNA_pol_sigma-70_dom"/>
</dbReference>
<dbReference type="CDD" id="cd06171">
    <property type="entry name" value="Sigma70_r4"/>
    <property type="match status" value="1"/>
</dbReference>
<reference evidence="8" key="1">
    <citation type="journal article" date="2014" name="Int. J. Syst. Evol. Microbiol.">
        <title>Complete genome sequence of Corynebacterium casei LMG S-19264T (=DSM 44701T), isolated from a smear-ripened cheese.</title>
        <authorList>
            <consortium name="US DOE Joint Genome Institute (JGI-PGF)"/>
            <person name="Walter F."/>
            <person name="Albersmeier A."/>
            <person name="Kalinowski J."/>
            <person name="Ruckert C."/>
        </authorList>
    </citation>
    <scope>NUCLEOTIDE SEQUENCE</scope>
    <source>
        <strain evidence="8">JCM 13919</strain>
    </source>
</reference>
<dbReference type="InterPro" id="IPR012845">
    <property type="entry name" value="RNA_pol_sigma_FliA_WhiG"/>
</dbReference>
<dbReference type="GO" id="GO:0003677">
    <property type="term" value="F:DNA binding"/>
    <property type="evidence" value="ECO:0007669"/>
    <property type="project" value="UniProtKB-UniRule"/>
</dbReference>
<dbReference type="InterPro" id="IPR007624">
    <property type="entry name" value="RNA_pol_sigma70_r3"/>
</dbReference>
<dbReference type="NCBIfam" id="TIGR02479">
    <property type="entry name" value="FliA_WhiG"/>
    <property type="match status" value="1"/>
</dbReference>
<feature type="domain" description="RNA polymerase sigma-70" evidence="7">
    <location>
        <begin position="46"/>
        <end position="59"/>
    </location>
</feature>
<dbReference type="HAMAP" id="MF_00962">
    <property type="entry name" value="Sigma70_FliA"/>
    <property type="match status" value="1"/>
</dbReference>
<dbReference type="InterPro" id="IPR007630">
    <property type="entry name" value="RNA_pol_sigma70_r4"/>
</dbReference>
<evidence type="ECO:0000256" key="2">
    <source>
        <dbReference type="ARBA" id="ARBA00023015"/>
    </source>
</evidence>
<dbReference type="InterPro" id="IPR028617">
    <property type="entry name" value="Sigma70_FliA"/>
</dbReference>
<dbReference type="PROSITE" id="PS00715">
    <property type="entry name" value="SIGMA70_1"/>
    <property type="match status" value="1"/>
</dbReference>
<dbReference type="EMBL" id="BMOB01000002">
    <property type="protein sequence ID" value="GGI79493.1"/>
    <property type="molecule type" value="Genomic_DNA"/>
</dbReference>
<dbReference type="Gene3D" id="1.10.1740.10">
    <property type="match status" value="1"/>
</dbReference>
<dbReference type="GO" id="GO:0006352">
    <property type="term" value="P:DNA-templated transcription initiation"/>
    <property type="evidence" value="ECO:0007669"/>
    <property type="project" value="UniProtKB-UniRule"/>
</dbReference>
<dbReference type="Pfam" id="PF04545">
    <property type="entry name" value="Sigma70_r4"/>
    <property type="match status" value="1"/>
</dbReference>
<dbReference type="Pfam" id="PF04539">
    <property type="entry name" value="Sigma70_r3"/>
    <property type="match status" value="1"/>
</dbReference>
<keyword evidence="1 6" id="KW-0963">Cytoplasm</keyword>
<evidence type="ECO:0000256" key="3">
    <source>
        <dbReference type="ARBA" id="ARBA00023082"/>
    </source>
</evidence>
<feature type="region of interest" description="Sigma-70 factor domain-4" evidence="6">
    <location>
        <begin position="186"/>
        <end position="234"/>
    </location>
</feature>
<keyword evidence="3 6" id="KW-0731">Sigma factor</keyword>
<dbReference type="GO" id="GO:0005737">
    <property type="term" value="C:cytoplasm"/>
    <property type="evidence" value="ECO:0007669"/>
    <property type="project" value="UniProtKB-SubCell"/>
</dbReference>
<keyword evidence="9" id="KW-1185">Reference proteome</keyword>
<evidence type="ECO:0000256" key="6">
    <source>
        <dbReference type="HAMAP-Rule" id="MF_00962"/>
    </source>
</evidence>
<comment type="subcellular location">
    <subcellularLocation>
        <location evidence="6">Cytoplasm</location>
    </subcellularLocation>
</comment>
<comment type="function">
    <text evidence="6">Sigma factors are initiation factors that promote the attachment of RNA polymerase to specific initiation sites and are then released. This sigma factor controls the expression of flagella-related genes.</text>
</comment>
<dbReference type="PANTHER" id="PTHR30385:SF7">
    <property type="entry name" value="RNA POLYMERASE SIGMA FACTOR FLIA"/>
    <property type="match status" value="1"/>
</dbReference>
<dbReference type="Proteomes" id="UP000630149">
    <property type="component" value="Unassembled WGS sequence"/>
</dbReference>
<dbReference type="SUPFAM" id="SSF88659">
    <property type="entry name" value="Sigma3 and sigma4 domains of RNA polymerase sigma factors"/>
    <property type="match status" value="2"/>
</dbReference>
<dbReference type="GO" id="GO:0016987">
    <property type="term" value="F:sigma factor activity"/>
    <property type="evidence" value="ECO:0007669"/>
    <property type="project" value="UniProtKB-UniRule"/>
</dbReference>
<accession>A0A917JP06</accession>
<feature type="short sequence motif" description="Interaction with polymerase core subunit RpoC" evidence="6">
    <location>
        <begin position="46"/>
        <end position="49"/>
    </location>
</feature>
<evidence type="ECO:0000256" key="4">
    <source>
        <dbReference type="ARBA" id="ARBA00023125"/>
    </source>
</evidence>
<reference evidence="8" key="2">
    <citation type="submission" date="2020-09" db="EMBL/GenBank/DDBJ databases">
        <authorList>
            <person name="Sun Q."/>
            <person name="Ohkuma M."/>
        </authorList>
    </citation>
    <scope>NUCLEOTIDE SEQUENCE</scope>
    <source>
        <strain evidence="8">JCM 13919</strain>
    </source>
</reference>
<dbReference type="InterPro" id="IPR007627">
    <property type="entry name" value="RNA_pol_sigma70_r2"/>
</dbReference>
<evidence type="ECO:0000259" key="7">
    <source>
        <dbReference type="PROSITE" id="PS00715"/>
    </source>
</evidence>
<dbReference type="SUPFAM" id="SSF88946">
    <property type="entry name" value="Sigma2 domain of RNA polymerase sigma factors"/>
    <property type="match status" value="1"/>
</dbReference>
<keyword evidence="2 6" id="KW-0805">Transcription regulation</keyword>
<feature type="DNA-binding region" description="H-T-H motif" evidence="6">
    <location>
        <begin position="208"/>
        <end position="227"/>
    </location>
</feature>
<comment type="caution">
    <text evidence="8">The sequence shown here is derived from an EMBL/GenBank/DDBJ whole genome shotgun (WGS) entry which is preliminary data.</text>
</comment>
<protein>
    <recommendedName>
        <fullName evidence="6">RNA polymerase sigma factor FliA</fullName>
    </recommendedName>
    <alternativeName>
        <fullName evidence="6">RNA polymerase sigma factor for flagellar operon</fullName>
    </alternativeName>
    <alternativeName>
        <fullName evidence="6">Sigma F</fullName>
    </alternativeName>
    <alternativeName>
        <fullName evidence="6">Sigma-28</fullName>
    </alternativeName>
</protein>
<dbReference type="Pfam" id="PF04542">
    <property type="entry name" value="Sigma70_r2"/>
    <property type="match status" value="1"/>
</dbReference>
<evidence type="ECO:0000256" key="5">
    <source>
        <dbReference type="ARBA" id="ARBA00023163"/>
    </source>
</evidence>